<dbReference type="Proteomes" id="UP000546200">
    <property type="component" value="Unassembled WGS sequence"/>
</dbReference>
<evidence type="ECO:0000256" key="1">
    <source>
        <dbReference type="SAM" id="MobiDB-lite"/>
    </source>
</evidence>
<gene>
    <name evidence="2" type="ORF">FHS94_001594</name>
</gene>
<comment type="caution">
    <text evidence="2">The sequence shown here is derived from an EMBL/GenBank/DDBJ whole genome shotgun (WGS) entry which is preliminary data.</text>
</comment>
<dbReference type="AlphaFoldDB" id="A0A7W9EVR6"/>
<name>A0A7W9EVR6_9SPHN</name>
<sequence length="183" mass="19709">MLDAFSELGLIDAGAVTAWSRRQYESDSSTERARRSRAKKKAGNADATLRERCATAPETEADTETDHSVADATGTVVPHPATDFCKAVFDSGRAILTRSGMDPRQAGSLLGRWRKSLGDPELLTLIRQSEAEGHSDPAAWLSAAVETRNGKHRPYRQPANRSADGFTSALRRASAKLEAGNLG</sequence>
<reference evidence="2 3" key="1">
    <citation type="submission" date="2020-08" db="EMBL/GenBank/DDBJ databases">
        <title>Genomic Encyclopedia of Type Strains, Phase IV (KMG-IV): sequencing the most valuable type-strain genomes for metagenomic binning, comparative biology and taxonomic classification.</title>
        <authorList>
            <person name="Goeker M."/>
        </authorList>
    </citation>
    <scope>NUCLEOTIDE SEQUENCE [LARGE SCALE GENOMIC DNA]</scope>
    <source>
        <strain evidence="2 3">DSM 100044</strain>
    </source>
</reference>
<evidence type="ECO:0000313" key="2">
    <source>
        <dbReference type="EMBL" id="MBB5714758.1"/>
    </source>
</evidence>
<evidence type="ECO:0000313" key="3">
    <source>
        <dbReference type="Proteomes" id="UP000546200"/>
    </source>
</evidence>
<dbReference type="RefSeq" id="WP_184056346.1">
    <property type="nucleotide sequence ID" value="NZ_JACIJK010000004.1"/>
</dbReference>
<feature type="region of interest" description="Disordered" evidence="1">
    <location>
        <begin position="149"/>
        <end position="168"/>
    </location>
</feature>
<feature type="compositionally biased region" description="Basic and acidic residues" evidence="1">
    <location>
        <begin position="22"/>
        <end position="33"/>
    </location>
</feature>
<organism evidence="2 3">
    <name type="scientific">Sphingomonas aerophila</name>
    <dbReference type="NCBI Taxonomy" id="1344948"/>
    <lineage>
        <taxon>Bacteria</taxon>
        <taxon>Pseudomonadati</taxon>
        <taxon>Pseudomonadota</taxon>
        <taxon>Alphaproteobacteria</taxon>
        <taxon>Sphingomonadales</taxon>
        <taxon>Sphingomonadaceae</taxon>
        <taxon>Sphingomonas</taxon>
    </lineage>
</organism>
<proteinExistence type="predicted"/>
<keyword evidence="3" id="KW-1185">Reference proteome</keyword>
<accession>A0A7W9EVR6</accession>
<dbReference type="EMBL" id="JACIJK010000004">
    <property type="protein sequence ID" value="MBB5714758.1"/>
    <property type="molecule type" value="Genomic_DNA"/>
</dbReference>
<protein>
    <submittedName>
        <fullName evidence="2">Uncharacterized protein</fullName>
    </submittedName>
</protein>
<feature type="region of interest" description="Disordered" evidence="1">
    <location>
        <begin position="21"/>
        <end position="67"/>
    </location>
</feature>